<dbReference type="EMBL" id="CP144143">
    <property type="protein sequence ID" value="WWC83573.1"/>
    <property type="molecule type" value="Genomic_DNA"/>
</dbReference>
<gene>
    <name evidence="7" type="primary">rsmB</name>
    <name evidence="7" type="ORF">PIECOFPK_01295</name>
</gene>
<comment type="similarity">
    <text evidence="5">Belongs to the class I-like SAM-binding methyltransferase superfamily. RsmB/NOP family.</text>
</comment>
<comment type="caution">
    <text evidence="5">Lacks conserved residue(s) required for the propagation of feature annotation.</text>
</comment>
<evidence type="ECO:0000256" key="4">
    <source>
        <dbReference type="ARBA" id="ARBA00022884"/>
    </source>
</evidence>
<name>A0ABZ2EJ49_9BACT</name>
<sequence>MLLSSFFNNGRMQNLKLNHFYSYVNTASAIIQSYDGSIPFAHFIKDYFSRNKKFGSRDRKYITQFCYSYFRLGRSYPQCSVHQKILKGLECTGFKLDPTHVAVLKGAALPQDKPQKIFNYDAPLSEHIDQAAFEQSHLVQPDLFLRIRPGNENAVINKLQLSAVNFTVEGNSVRLPNSFKAESVIAINREAVIQDLNSQNVGTLLKLYKEQAAKDAKIKVWDCCAASGGKSILAKDILSDIELTVSDLRPSIISNLRRRFEEAGIKRYKSFVTDATKARPDHLFDLIIADVPCSGSGTWARTPEQLLFFSEDKIGDYAALQRAILSNVIKYLKPGGYLLYITCSVFRQENEDQVHYLQEQGVQAIQQQVFKGYEIKADTMFGALLRK</sequence>
<dbReference type="InterPro" id="IPR001678">
    <property type="entry name" value="MeTrfase_RsmB-F_NOP2_dom"/>
</dbReference>
<dbReference type="InterPro" id="IPR023267">
    <property type="entry name" value="RCMT"/>
</dbReference>
<dbReference type="EC" id="2.1.1.176" evidence="7"/>
<feature type="domain" description="SAM-dependent MTase RsmB/NOP-type" evidence="6">
    <location>
        <begin position="133"/>
        <end position="387"/>
    </location>
</feature>
<dbReference type="SUPFAM" id="SSF53335">
    <property type="entry name" value="S-adenosyl-L-methionine-dependent methyltransferases"/>
    <property type="match status" value="1"/>
</dbReference>
<dbReference type="GO" id="GO:0032259">
    <property type="term" value="P:methylation"/>
    <property type="evidence" value="ECO:0007669"/>
    <property type="project" value="UniProtKB-KW"/>
</dbReference>
<dbReference type="PROSITE" id="PS51686">
    <property type="entry name" value="SAM_MT_RSMB_NOP"/>
    <property type="match status" value="1"/>
</dbReference>
<dbReference type="Gene3D" id="3.40.50.150">
    <property type="entry name" value="Vaccinia Virus protein VP39"/>
    <property type="match status" value="1"/>
</dbReference>
<keyword evidence="4 5" id="KW-0694">RNA-binding</keyword>
<feature type="binding site" evidence="5">
    <location>
        <position position="274"/>
    </location>
    <ligand>
        <name>S-adenosyl-L-methionine</name>
        <dbReference type="ChEBI" id="CHEBI:59789"/>
    </ligand>
</feature>
<evidence type="ECO:0000259" key="6">
    <source>
        <dbReference type="PROSITE" id="PS51686"/>
    </source>
</evidence>
<reference evidence="8" key="1">
    <citation type="submission" date="2024-01" db="EMBL/GenBank/DDBJ databases">
        <title>Mycovorax composti gen. nov. sp. nov., a member of the family Chitinophagaceae isolated from button mushroom compost.</title>
        <authorList>
            <person name="Thai M."/>
            <person name="Bell T.L."/>
            <person name="Kertesz M.A."/>
        </authorList>
    </citation>
    <scope>NUCLEOTIDE SEQUENCE [LARGE SCALE GENOMIC DNA]</scope>
    <source>
        <strain evidence="8">C216</strain>
    </source>
</reference>
<feature type="active site" description="Nucleophile" evidence="5">
    <location>
        <position position="343"/>
    </location>
</feature>
<organism evidence="7 8">
    <name type="scientific">Mycovorax composti</name>
    <dbReference type="NCBI Taxonomy" id="2962693"/>
    <lineage>
        <taxon>Bacteria</taxon>
        <taxon>Pseudomonadati</taxon>
        <taxon>Bacteroidota</taxon>
        <taxon>Chitinophagia</taxon>
        <taxon>Chitinophagales</taxon>
        <taxon>Chitinophagaceae</taxon>
        <taxon>Mycovorax</taxon>
    </lineage>
</organism>
<dbReference type="Pfam" id="PF01189">
    <property type="entry name" value="Methyltr_RsmB-F"/>
    <property type="match status" value="1"/>
</dbReference>
<accession>A0ABZ2EJ49</accession>
<feature type="binding site" evidence="5">
    <location>
        <position position="247"/>
    </location>
    <ligand>
        <name>S-adenosyl-L-methionine</name>
        <dbReference type="ChEBI" id="CHEBI:59789"/>
    </ligand>
</feature>
<dbReference type="PRINTS" id="PR02008">
    <property type="entry name" value="RCMTFAMILY"/>
</dbReference>
<dbReference type="PANTHER" id="PTHR22807:SF53">
    <property type="entry name" value="RIBOSOMAL RNA SMALL SUBUNIT METHYLTRANSFERASE B-RELATED"/>
    <property type="match status" value="1"/>
</dbReference>
<keyword evidence="8" id="KW-1185">Reference proteome</keyword>
<protein>
    <submittedName>
        <fullName evidence="7">Ribosomal RNA small subunit methyltransferase B</fullName>
        <ecNumber evidence="7">2.1.1.176</ecNumber>
    </submittedName>
</protein>
<dbReference type="Proteomes" id="UP001321305">
    <property type="component" value="Chromosome"/>
</dbReference>
<dbReference type="InterPro" id="IPR049560">
    <property type="entry name" value="MeTrfase_RsmB-F_NOP2_cat"/>
</dbReference>
<keyword evidence="1 5" id="KW-0489">Methyltransferase</keyword>
<dbReference type="InterPro" id="IPR029063">
    <property type="entry name" value="SAM-dependent_MTases_sf"/>
</dbReference>
<evidence type="ECO:0000256" key="1">
    <source>
        <dbReference type="ARBA" id="ARBA00022603"/>
    </source>
</evidence>
<evidence type="ECO:0000256" key="3">
    <source>
        <dbReference type="ARBA" id="ARBA00022691"/>
    </source>
</evidence>
<proteinExistence type="inferred from homology"/>
<evidence type="ECO:0000313" key="8">
    <source>
        <dbReference type="Proteomes" id="UP001321305"/>
    </source>
</evidence>
<keyword evidence="2 5" id="KW-0808">Transferase</keyword>
<evidence type="ECO:0000256" key="5">
    <source>
        <dbReference type="PROSITE-ProRule" id="PRU01023"/>
    </source>
</evidence>
<dbReference type="PANTHER" id="PTHR22807">
    <property type="entry name" value="NOP2 YEAST -RELATED NOL1/NOP2/FMU SUN DOMAIN-CONTAINING"/>
    <property type="match status" value="1"/>
</dbReference>
<keyword evidence="3 5" id="KW-0949">S-adenosyl-L-methionine</keyword>
<feature type="binding site" evidence="5">
    <location>
        <position position="290"/>
    </location>
    <ligand>
        <name>S-adenosyl-L-methionine</name>
        <dbReference type="ChEBI" id="CHEBI:59789"/>
    </ligand>
</feature>
<evidence type="ECO:0000256" key="2">
    <source>
        <dbReference type="ARBA" id="ARBA00022679"/>
    </source>
</evidence>
<dbReference type="GO" id="GO:0008168">
    <property type="term" value="F:methyltransferase activity"/>
    <property type="evidence" value="ECO:0007669"/>
    <property type="project" value="UniProtKB-KW"/>
</dbReference>
<evidence type="ECO:0000313" key="7">
    <source>
        <dbReference type="EMBL" id="WWC83573.1"/>
    </source>
</evidence>
<dbReference type="CDD" id="cd02440">
    <property type="entry name" value="AdoMet_MTases"/>
    <property type="match status" value="1"/>
</dbReference>